<feature type="region of interest" description="Disordered" evidence="1">
    <location>
        <begin position="1"/>
        <end position="37"/>
    </location>
</feature>
<protein>
    <submittedName>
        <fullName evidence="2">Uncharacterized protein</fullName>
    </submittedName>
</protein>
<dbReference type="KEGG" id="zma:100272902"/>
<sequence length="197" mass="20712">MRKQEADARPAVPPCAPIARGRPSCSPAPSGPVVEESSSPASRPSLCFPCRGGVLLCAGAAQPHVSFRRCDAHGRRCAPPYSTPTFARPSAARRDAARLELRVPVRVDLLLPSASSGLRPCRAPLLASRSCSIEQQSCSCPVRGTIRLRQAGTLATSAASSPRGGVSVNDSRLVGSLCCRSFAEMTEICMCCKSFAD</sequence>
<evidence type="ECO:0000256" key="1">
    <source>
        <dbReference type="SAM" id="MobiDB-lite"/>
    </source>
</evidence>
<feature type="compositionally biased region" description="Low complexity" evidence="1">
    <location>
        <begin position="27"/>
        <end position="37"/>
    </location>
</feature>
<evidence type="ECO:0000313" key="2">
    <source>
        <dbReference type="EMBL" id="ACF84738.1"/>
    </source>
</evidence>
<dbReference type="EMBL" id="BT039733">
    <property type="protein sequence ID" value="ACF84738.1"/>
    <property type="molecule type" value="mRNA"/>
</dbReference>
<dbReference type="GeneID" id="100272902"/>
<organism evidence="2">
    <name type="scientific">Zea mays</name>
    <name type="common">Maize</name>
    <dbReference type="NCBI Taxonomy" id="4577"/>
    <lineage>
        <taxon>Eukaryota</taxon>
        <taxon>Viridiplantae</taxon>
        <taxon>Streptophyta</taxon>
        <taxon>Embryophyta</taxon>
        <taxon>Tracheophyta</taxon>
        <taxon>Spermatophyta</taxon>
        <taxon>Magnoliopsida</taxon>
        <taxon>Liliopsida</taxon>
        <taxon>Poales</taxon>
        <taxon>Poaceae</taxon>
        <taxon>PACMAD clade</taxon>
        <taxon>Panicoideae</taxon>
        <taxon>Andropogonodae</taxon>
        <taxon>Andropogoneae</taxon>
        <taxon>Tripsacinae</taxon>
        <taxon>Zea</taxon>
    </lineage>
</organism>
<proteinExistence type="evidence at transcript level"/>
<name>B4FRJ5_MAIZE</name>
<accession>B4FRJ5</accession>
<dbReference type="AlphaFoldDB" id="B4FRJ5"/>
<reference evidence="2" key="1">
    <citation type="journal article" date="2009" name="PLoS Genet.">
        <title>Sequencing, mapping, and analysis of 27,455 maize full-length cDNAs.</title>
        <authorList>
            <person name="Soderlund C."/>
            <person name="Descour A."/>
            <person name="Kudrna D."/>
            <person name="Bomhoff M."/>
            <person name="Boyd L."/>
            <person name="Currie J."/>
            <person name="Angelova A."/>
            <person name="Collura K."/>
            <person name="Wissotski M."/>
            <person name="Ashley E."/>
            <person name="Morrow D."/>
            <person name="Fernandes J."/>
            <person name="Walbot V."/>
            <person name="Yu Y."/>
        </authorList>
    </citation>
    <scope>NUCLEOTIDE SEQUENCE</scope>
    <source>
        <strain evidence="2">B73</strain>
    </source>
</reference>
<dbReference type="RefSeq" id="NP_001140827.1">
    <property type="nucleotide sequence ID" value="NM_001147355.2"/>
</dbReference>